<evidence type="ECO:0008006" key="3">
    <source>
        <dbReference type="Google" id="ProtNLM"/>
    </source>
</evidence>
<sequence length="146" mass="16588">MNSKPTPSAWEKEWEKHQHQNRTLRAQRPVWRSVWRGLNLRCPCCGNHPLLASYLGAVPACTGCGEVFDHIRTDDVAPWVTILFLGHVLLPAVISVEKLFEPPLWAHFLIWMPIGAEMVRTTLPRAKGAVLGLMWSLNLQGNEHQH</sequence>
<dbReference type="Pfam" id="PF06170">
    <property type="entry name" value="DUF983"/>
    <property type="match status" value="1"/>
</dbReference>
<protein>
    <recommendedName>
        <fullName evidence="3">DUF983 domain-containing protein</fullName>
    </recommendedName>
</protein>
<name>A0A143DFM0_9PROT</name>
<keyword evidence="2" id="KW-1185">Reference proteome</keyword>
<accession>A0A143DFM0</accession>
<proteinExistence type="predicted"/>
<dbReference type="EMBL" id="CP014525">
    <property type="protein sequence ID" value="AMW35531.1"/>
    <property type="molecule type" value="Genomic_DNA"/>
</dbReference>
<dbReference type="KEGG" id="hjo:AY555_04060"/>
<gene>
    <name evidence="1" type="ORF">AY555_04060</name>
</gene>
<dbReference type="Proteomes" id="UP000076066">
    <property type="component" value="Chromosome"/>
</dbReference>
<dbReference type="OrthoDB" id="9799456at2"/>
<evidence type="ECO:0000313" key="2">
    <source>
        <dbReference type="Proteomes" id="UP000076066"/>
    </source>
</evidence>
<dbReference type="InterPro" id="IPR009325">
    <property type="entry name" value="DUF983"/>
</dbReference>
<evidence type="ECO:0000313" key="1">
    <source>
        <dbReference type="EMBL" id="AMW35531.1"/>
    </source>
</evidence>
<dbReference type="AlphaFoldDB" id="A0A143DFM0"/>
<reference evidence="1 2" key="1">
    <citation type="submission" date="2016-02" db="EMBL/GenBank/DDBJ databases">
        <title>Complete Genome of H5569, the type strain of the newly described species Haematospirillium jordaniae.</title>
        <authorList>
            <person name="Nicholson A.C."/>
            <person name="Humrighouse B.W."/>
            <person name="Loparov V."/>
            <person name="McQuiston J.R."/>
        </authorList>
    </citation>
    <scope>NUCLEOTIDE SEQUENCE [LARGE SCALE GENOMIC DNA]</scope>
    <source>
        <strain evidence="1 2">H5569</strain>
    </source>
</reference>
<dbReference type="STRING" id="1549855.AY555_04060"/>
<organism evidence="1 2">
    <name type="scientific">Haematospirillum jordaniae</name>
    <dbReference type="NCBI Taxonomy" id="1549855"/>
    <lineage>
        <taxon>Bacteria</taxon>
        <taxon>Pseudomonadati</taxon>
        <taxon>Pseudomonadota</taxon>
        <taxon>Alphaproteobacteria</taxon>
        <taxon>Rhodospirillales</taxon>
        <taxon>Novispirillaceae</taxon>
        <taxon>Haematospirillum</taxon>
    </lineage>
</organism>